<dbReference type="EMBL" id="MN740864">
    <property type="protein sequence ID" value="QHS83010.1"/>
    <property type="molecule type" value="Genomic_DNA"/>
</dbReference>
<organism evidence="1">
    <name type="scientific">viral metagenome</name>
    <dbReference type="NCBI Taxonomy" id="1070528"/>
    <lineage>
        <taxon>unclassified sequences</taxon>
        <taxon>metagenomes</taxon>
        <taxon>organismal metagenomes</taxon>
    </lineage>
</organism>
<evidence type="ECO:0000313" key="1">
    <source>
        <dbReference type="EMBL" id="QHS83010.1"/>
    </source>
</evidence>
<reference evidence="1" key="1">
    <citation type="journal article" date="2020" name="Nature">
        <title>Giant virus diversity and host interactions through global metagenomics.</title>
        <authorList>
            <person name="Schulz F."/>
            <person name="Roux S."/>
            <person name="Paez-Espino D."/>
            <person name="Jungbluth S."/>
            <person name="Walsh D.A."/>
            <person name="Denef V.J."/>
            <person name="McMahon K.D."/>
            <person name="Konstantinidis K.T."/>
            <person name="Eloe-Fadrosh E.A."/>
            <person name="Kyrpides N.C."/>
            <person name="Woyke T."/>
        </authorList>
    </citation>
    <scope>NUCLEOTIDE SEQUENCE</scope>
    <source>
        <strain evidence="1">GVMAG-S-1103017-74</strain>
    </source>
</reference>
<accession>A0A6C0AUH5</accession>
<dbReference type="AlphaFoldDB" id="A0A6C0AUH5"/>
<sequence>MGDYVYNQGAAQLRLVQEGPGTVTGTVPPRTNVFYILVGPGAPASGGEPGGGGIVLFEEYTAPALEPVTITMTVGSSNTTFAADGTIEDEAGTRPAAVGNPGTQVNLWQEGLQLFAPDGELNANGVRPPRFGQGGDFNPPDGAVDTHRPGAAYLWISTVNPVIQHTATVVSALRLQGKTDGLLTDIPAVGGTVPPTGLTWSGQPAPASTYETYKLTLPWLDPATGAAYVTDEAPNGDASATGFVQACLHPCVSPLNFLIVMVRFASGGNVIMNTANDVSLVSAPEGFEAVQNGGATSYFLQTTGAPPAFVSAGGFARFVFSSDAPVAQVVSATNASGDVLASTLGEHAVYTSDGLFVTGQRKQVVTVLSFSTPLRTRSGAAYGTFTPFENLPRTPALQLFAEDDGDGDAVAATLDIAQEYPLRGTVRGAVLVNAVQAADGGAVSYSDPYGLMHIQDVFAAAAPLPFGAQVLVAPAGNGAPGVTVQFQHPLTLEPIVISTVDSVAPRQARTGNSSETWTLVSAVQLLRDSGGTLPDDAVGVVLRNGRNITGSDFGRPRLSSAFSDAAGEETVGLVPTVRPDHIAAALRDPDDPGTALRVYDAQFGRKVYALGDSSITHTSLLRVEFFTPTGATVDFGNGLTSLLPGTLGTLAPGEIMQIDTSSGDPSVLISVNGVAVVPTSFQGAAEHTPDGSTISTFALEDVDASVNPIVQSQGPFAFAVQSAPRGVSYLSTPQVSVYTLDRDNYSPAGAPFQAEGPSLGADVTPYTNAAGERTLRVVFQGDTQDIRVTALQLVDGVVYDVFMTYDGDVEPLGGAEPEDAAPEYPVLGKYQPAPGVLRFLGLIVLPQTAPGQVLDRAGQRHRIPGAAYAALAYMVGNPASTTGGDIAFAFNNGCPEPLLAVLRLLPTPVPDAAYESARTAFGVAVRAFVRGQI</sequence>
<name>A0A6C0AUH5_9ZZZZ</name>
<proteinExistence type="predicted"/>
<protein>
    <submittedName>
        <fullName evidence="1">Uncharacterized protein</fullName>
    </submittedName>
</protein>